<evidence type="ECO:0000259" key="1">
    <source>
        <dbReference type="SMART" id="SM00471"/>
    </source>
</evidence>
<reference evidence="2" key="1">
    <citation type="submission" date="2016-08" db="EMBL/GenBank/DDBJ databases">
        <authorList>
            <person name="Seilhamer J.J."/>
        </authorList>
    </citation>
    <scope>NUCLEOTIDE SEQUENCE</scope>
    <source>
        <strain evidence="2">86-1</strain>
    </source>
</reference>
<keyword evidence="2" id="KW-0378">Hydrolase</keyword>
<dbReference type="GO" id="GO:0016787">
    <property type="term" value="F:hydrolase activity"/>
    <property type="evidence" value="ECO:0007669"/>
    <property type="project" value="UniProtKB-KW"/>
</dbReference>
<dbReference type="InterPro" id="IPR003607">
    <property type="entry name" value="HD/PDEase_dom"/>
</dbReference>
<dbReference type="NCBIfam" id="TIGR00277">
    <property type="entry name" value="HDIG"/>
    <property type="match status" value="1"/>
</dbReference>
<dbReference type="EMBL" id="FMJC01000001">
    <property type="protein sequence ID" value="SCM70040.1"/>
    <property type="molecule type" value="Genomic_DNA"/>
</dbReference>
<organism evidence="2">
    <name type="scientific">uncultured Desulfovibrio sp</name>
    <dbReference type="NCBI Taxonomy" id="167968"/>
    <lineage>
        <taxon>Bacteria</taxon>
        <taxon>Pseudomonadati</taxon>
        <taxon>Thermodesulfobacteriota</taxon>
        <taxon>Desulfovibrionia</taxon>
        <taxon>Desulfovibrionales</taxon>
        <taxon>Desulfovibrionaceae</taxon>
        <taxon>Desulfovibrio</taxon>
        <taxon>environmental samples</taxon>
    </lineage>
</organism>
<evidence type="ECO:0000313" key="2">
    <source>
        <dbReference type="EMBL" id="SCM70040.1"/>
    </source>
</evidence>
<accession>A0A212KXP1</accession>
<feature type="domain" description="HD/PDEase" evidence="1">
    <location>
        <begin position="72"/>
        <end position="203"/>
    </location>
</feature>
<dbReference type="InterPro" id="IPR006675">
    <property type="entry name" value="HDIG_dom"/>
</dbReference>
<proteinExistence type="predicted"/>
<sequence length="306" mass="34337">MVFIANESPCLKRLIGMRTRRIALRSGRAYKKVMETSTVTACDISAHEKWFAAYAAGKCAEESANPRGDVGPMHLKIRHSMAVLENARRMAACENFSSVQRRVCLLAALYHDLGRFEQYLRFHTFKDKESCDHGQMGVRILKQQKRLNDETPLVRKAVLAAVALHNRFALPRGLPELTATAAHVVRDADKLDILRVMDEHLSGPGPYNPTVVLSLPDTPGVYSEAVLRAAREGRVAAYADLRSVNDFRLLLGTWFFDMHFASSRRQFVEDGHALNLLRGLPEHAPYGQVRQVMLEKLEALREAASS</sequence>
<gene>
    <name evidence="2" type="ORF">KL86DES1_10149</name>
</gene>
<dbReference type="SMART" id="SM00471">
    <property type="entry name" value="HDc"/>
    <property type="match status" value="1"/>
</dbReference>
<name>A0A212KXP1_9BACT</name>
<dbReference type="SUPFAM" id="SSF109604">
    <property type="entry name" value="HD-domain/PDEase-like"/>
    <property type="match status" value="1"/>
</dbReference>
<dbReference type="CDD" id="cd00077">
    <property type="entry name" value="HDc"/>
    <property type="match status" value="1"/>
</dbReference>
<dbReference type="InterPro" id="IPR006674">
    <property type="entry name" value="HD_domain"/>
</dbReference>
<dbReference type="Gene3D" id="1.10.3210.10">
    <property type="entry name" value="Hypothetical protein af1432"/>
    <property type="match status" value="1"/>
</dbReference>
<protein>
    <submittedName>
        <fullName evidence="2">Metal dependent phosphohydrolase</fullName>
    </submittedName>
</protein>
<dbReference type="Pfam" id="PF01966">
    <property type="entry name" value="HD"/>
    <property type="match status" value="1"/>
</dbReference>
<dbReference type="AlphaFoldDB" id="A0A212KXP1"/>